<dbReference type="Gene3D" id="1.20.144.10">
    <property type="entry name" value="Phosphatidic acid phosphatase type 2/haloperoxidase"/>
    <property type="match status" value="1"/>
</dbReference>
<sequence>MKIIPHYFNRDLFFQFIKASELIMVYINLFIGIIYGSRSQLFLSIIIICNSYLNHILKHMIAVPIFANNNNSIPILGQGSRPVNAHDCGYFTSCPNKPAKSFGFPSGHSQFAGLQTGFLIKDLLYNKSSDGKFKSLKSKDKISVVLLALFVPIMMYSRVYIEKCHTIEQTIFGALIGLFFGYKSHDVYLYINKNYNNILNMDCPIKKTIISIIFLFVSQ</sequence>
<organism evidence="3">
    <name type="scientific">viral metagenome</name>
    <dbReference type="NCBI Taxonomy" id="1070528"/>
    <lineage>
        <taxon>unclassified sequences</taxon>
        <taxon>metagenomes</taxon>
        <taxon>organismal metagenomes</taxon>
    </lineage>
</organism>
<proteinExistence type="predicted"/>
<keyword evidence="1" id="KW-0472">Membrane</keyword>
<dbReference type="PANTHER" id="PTHR14969:SF13">
    <property type="entry name" value="AT30094P"/>
    <property type="match status" value="1"/>
</dbReference>
<dbReference type="SUPFAM" id="SSF48317">
    <property type="entry name" value="Acid phosphatase/Vanadium-dependent haloperoxidase"/>
    <property type="match status" value="1"/>
</dbReference>
<dbReference type="PANTHER" id="PTHR14969">
    <property type="entry name" value="SPHINGOSINE-1-PHOSPHATE PHOSPHOHYDROLASE"/>
    <property type="match status" value="1"/>
</dbReference>
<evidence type="ECO:0000313" key="3">
    <source>
        <dbReference type="EMBL" id="QHT96546.1"/>
    </source>
</evidence>
<feature type="transmembrane region" description="Helical" evidence="1">
    <location>
        <begin position="41"/>
        <end position="57"/>
    </location>
</feature>
<dbReference type="AlphaFoldDB" id="A0A6C0IVW2"/>
<dbReference type="InterPro" id="IPR036938">
    <property type="entry name" value="PAP2/HPO_sf"/>
</dbReference>
<evidence type="ECO:0000256" key="1">
    <source>
        <dbReference type="SAM" id="Phobius"/>
    </source>
</evidence>
<feature type="domain" description="Phosphatidic acid phosphatase type 2/haloperoxidase" evidence="2">
    <location>
        <begin position="70"/>
        <end position="184"/>
    </location>
</feature>
<dbReference type="EMBL" id="MN740259">
    <property type="protein sequence ID" value="QHT96546.1"/>
    <property type="molecule type" value="Genomic_DNA"/>
</dbReference>
<dbReference type="GO" id="GO:0042392">
    <property type="term" value="F:sphingosine-1-phosphate phosphatase activity"/>
    <property type="evidence" value="ECO:0007669"/>
    <property type="project" value="TreeGrafter"/>
</dbReference>
<protein>
    <recommendedName>
        <fullName evidence="2">Phosphatidic acid phosphatase type 2/haloperoxidase domain-containing protein</fullName>
    </recommendedName>
</protein>
<dbReference type="CDD" id="cd01610">
    <property type="entry name" value="PAP2_like"/>
    <property type="match status" value="1"/>
</dbReference>
<dbReference type="Pfam" id="PF01569">
    <property type="entry name" value="PAP2"/>
    <property type="match status" value="1"/>
</dbReference>
<keyword evidence="1" id="KW-0812">Transmembrane</keyword>
<name>A0A6C0IVW2_9ZZZZ</name>
<keyword evidence="1" id="KW-1133">Transmembrane helix</keyword>
<reference evidence="3" key="1">
    <citation type="journal article" date="2020" name="Nature">
        <title>Giant virus diversity and host interactions through global metagenomics.</title>
        <authorList>
            <person name="Schulz F."/>
            <person name="Roux S."/>
            <person name="Paez-Espino D."/>
            <person name="Jungbluth S."/>
            <person name="Walsh D.A."/>
            <person name="Denef V.J."/>
            <person name="McMahon K.D."/>
            <person name="Konstantinidis K.T."/>
            <person name="Eloe-Fadrosh E.A."/>
            <person name="Kyrpides N.C."/>
            <person name="Woyke T."/>
        </authorList>
    </citation>
    <scope>NUCLEOTIDE SEQUENCE</scope>
    <source>
        <strain evidence="3">GVMAG-M-3300024302-11</strain>
    </source>
</reference>
<accession>A0A6C0IVW2</accession>
<evidence type="ECO:0000259" key="2">
    <source>
        <dbReference type="Pfam" id="PF01569"/>
    </source>
</evidence>
<feature type="transmembrane region" description="Helical" evidence="1">
    <location>
        <begin position="12"/>
        <end position="35"/>
    </location>
</feature>
<dbReference type="InterPro" id="IPR000326">
    <property type="entry name" value="PAP2/HPO"/>
</dbReference>
<feature type="transmembrane region" description="Helical" evidence="1">
    <location>
        <begin position="142"/>
        <end position="161"/>
    </location>
</feature>